<accession>A0AA36DPX8</accession>
<keyword evidence="3" id="KW-1185">Reference proteome</keyword>
<evidence type="ECO:0000313" key="2">
    <source>
        <dbReference type="EMBL" id="CAJ0590503.1"/>
    </source>
</evidence>
<protein>
    <submittedName>
        <fullName evidence="2">Uncharacterized protein</fullName>
    </submittedName>
</protein>
<comment type="caution">
    <text evidence="2">The sequence shown here is derived from an EMBL/GenBank/DDBJ whole genome shotgun (WGS) entry which is preliminary data.</text>
</comment>
<proteinExistence type="predicted"/>
<evidence type="ECO:0000313" key="1">
    <source>
        <dbReference type="EMBL" id="CAJ0590325.1"/>
    </source>
</evidence>
<dbReference type="Proteomes" id="UP001176961">
    <property type="component" value="Unassembled WGS sequence"/>
</dbReference>
<evidence type="ECO:0000313" key="3">
    <source>
        <dbReference type="Proteomes" id="UP001176961"/>
    </source>
</evidence>
<dbReference type="AlphaFoldDB" id="A0AA36DPX8"/>
<reference evidence="2" key="1">
    <citation type="submission" date="2023-07" db="EMBL/GenBank/DDBJ databases">
        <authorList>
            <consortium name="CYATHOMIX"/>
        </authorList>
    </citation>
    <scope>NUCLEOTIDE SEQUENCE</scope>
    <source>
        <strain evidence="2">N/A</strain>
    </source>
</reference>
<sequence>MRAASQLCEGRSAEKFKNTEIGISRTCCISGTALRVTGISVCFLHEEMVQISGVLLLSYMTFSCAKSGEDQYKCDSNRGWETWRSSIFDKLKKSVAVPLDYSCGMEYNAMAFAKNREQYLVNRYARISFIYDFSGVIENQRAQRAADAVVYMGQRQHILSQVGVVELLGTMQRPFLSPSHTREMKNRISHLIHQNFHGLRSTKCEP</sequence>
<name>A0AA36DPX8_CYLNA</name>
<dbReference type="EMBL" id="CATQJL010000001">
    <property type="protein sequence ID" value="CAJ0590503.1"/>
    <property type="molecule type" value="Genomic_DNA"/>
</dbReference>
<dbReference type="EMBL" id="CATQJL010000001">
    <property type="protein sequence ID" value="CAJ0590325.1"/>
    <property type="molecule type" value="Genomic_DNA"/>
</dbReference>
<gene>
    <name evidence="1" type="ORF">CYNAS_LOCUS2308</name>
    <name evidence="2" type="ORF">CYNAS_LOCUS2486</name>
</gene>
<organism evidence="2 3">
    <name type="scientific">Cylicocyclus nassatus</name>
    <name type="common">Nematode worm</name>
    <dbReference type="NCBI Taxonomy" id="53992"/>
    <lineage>
        <taxon>Eukaryota</taxon>
        <taxon>Metazoa</taxon>
        <taxon>Ecdysozoa</taxon>
        <taxon>Nematoda</taxon>
        <taxon>Chromadorea</taxon>
        <taxon>Rhabditida</taxon>
        <taxon>Rhabditina</taxon>
        <taxon>Rhabditomorpha</taxon>
        <taxon>Strongyloidea</taxon>
        <taxon>Strongylidae</taxon>
        <taxon>Cylicocyclus</taxon>
    </lineage>
</organism>